<name>A0A285U7R7_9STAP</name>
<feature type="domain" description="Aspartate/ornithine carbamoyltransferase carbamoyl-P binding" evidence="9">
    <location>
        <begin position="3"/>
        <end position="139"/>
    </location>
</feature>
<dbReference type="Pfam" id="PF02729">
    <property type="entry name" value="OTCace_N"/>
    <property type="match status" value="1"/>
</dbReference>
<evidence type="ECO:0000313" key="10">
    <source>
        <dbReference type="EMBL" id="SOC37965.1"/>
    </source>
</evidence>
<dbReference type="InterPro" id="IPR006130">
    <property type="entry name" value="Asp/Orn_carbamoylTrfase"/>
</dbReference>
<dbReference type="InterPro" id="IPR006132">
    <property type="entry name" value="Asp/Orn_carbamoyltranf_P-bd"/>
</dbReference>
<evidence type="ECO:0000256" key="6">
    <source>
        <dbReference type="ARBA" id="ARBA00048859"/>
    </source>
</evidence>
<feature type="binding site" evidence="7">
    <location>
        <position position="250"/>
    </location>
    <ligand>
        <name>carbamoyl phosphate</name>
        <dbReference type="ChEBI" id="CHEBI:58228"/>
    </ligand>
</feature>
<dbReference type="SUPFAM" id="SSF53671">
    <property type="entry name" value="Aspartate/ornithine carbamoyltransferase"/>
    <property type="match status" value="1"/>
</dbReference>
<proteinExistence type="inferred from homology"/>
<feature type="binding site" evidence="7">
    <location>
        <position position="159"/>
    </location>
    <ligand>
        <name>L-aspartate</name>
        <dbReference type="ChEBI" id="CHEBI:29991"/>
    </ligand>
</feature>
<feature type="binding site" evidence="7">
    <location>
        <position position="50"/>
    </location>
    <ligand>
        <name>carbamoyl phosphate</name>
        <dbReference type="ChEBI" id="CHEBI:58228"/>
    </ligand>
</feature>
<organism evidence="10 11">
    <name type="scientific">Salinicoccus kekensis</name>
    <dbReference type="NCBI Taxonomy" id="714307"/>
    <lineage>
        <taxon>Bacteria</taxon>
        <taxon>Bacillati</taxon>
        <taxon>Bacillota</taxon>
        <taxon>Bacilli</taxon>
        <taxon>Bacillales</taxon>
        <taxon>Staphylococcaceae</taxon>
        <taxon>Salinicoccus</taxon>
    </lineage>
</organism>
<accession>A0A285U7R7</accession>
<feature type="binding site" evidence="7">
    <location>
        <position position="99"/>
    </location>
    <ligand>
        <name>carbamoyl phosphate</name>
        <dbReference type="ChEBI" id="CHEBI:58228"/>
    </ligand>
</feature>
<comment type="similarity">
    <text evidence="2 7">Belongs to the aspartate/ornithine carbamoyltransferase superfamily. ATCase family.</text>
</comment>
<evidence type="ECO:0000259" key="8">
    <source>
        <dbReference type="Pfam" id="PF00185"/>
    </source>
</evidence>
<feature type="binding site" evidence="7">
    <location>
        <position position="251"/>
    </location>
    <ligand>
        <name>carbamoyl phosphate</name>
        <dbReference type="ChEBI" id="CHEBI:58228"/>
    </ligand>
</feature>
<evidence type="ECO:0000256" key="5">
    <source>
        <dbReference type="ARBA" id="ARBA00043884"/>
    </source>
</evidence>
<dbReference type="Proteomes" id="UP000219412">
    <property type="component" value="Unassembled WGS sequence"/>
</dbReference>
<dbReference type="FunFam" id="3.40.50.1370:FF:000011">
    <property type="entry name" value="Aspartate carbamoyltransferase"/>
    <property type="match status" value="1"/>
</dbReference>
<evidence type="ECO:0000256" key="2">
    <source>
        <dbReference type="ARBA" id="ARBA00008896"/>
    </source>
</evidence>
<dbReference type="GO" id="GO:0044205">
    <property type="term" value="P:'de novo' UMP biosynthetic process"/>
    <property type="evidence" value="ECO:0007669"/>
    <property type="project" value="UniProtKB-UniRule"/>
</dbReference>
<evidence type="ECO:0000313" key="11">
    <source>
        <dbReference type="Proteomes" id="UP000219412"/>
    </source>
</evidence>
<keyword evidence="11" id="KW-1185">Reference proteome</keyword>
<reference evidence="11" key="1">
    <citation type="submission" date="2017-08" db="EMBL/GenBank/DDBJ databases">
        <authorList>
            <person name="Varghese N."/>
            <person name="Submissions S."/>
        </authorList>
    </citation>
    <scope>NUCLEOTIDE SEQUENCE [LARGE SCALE GENOMIC DNA]</scope>
    <source>
        <strain evidence="11">DSM 23173</strain>
    </source>
</reference>
<dbReference type="InterPro" id="IPR002082">
    <property type="entry name" value="Asp_carbamoyltransf"/>
</dbReference>
<comment type="subunit">
    <text evidence="7">Heterododecamer (2C3:3R2) of six catalytic PyrB chains organized as two trimers (C3), and six regulatory PyrI chains organized as three dimers (R2).</text>
</comment>
<dbReference type="UniPathway" id="UPA00070">
    <property type="reaction ID" value="UER00116"/>
</dbReference>
<dbReference type="InterPro" id="IPR006131">
    <property type="entry name" value="Asp_carbamoyltransf_Asp/Orn-bd"/>
</dbReference>
<dbReference type="RefSeq" id="WP_097038206.1">
    <property type="nucleotide sequence ID" value="NZ_OBQF01000001.1"/>
</dbReference>
<dbReference type="OrthoDB" id="9774690at2"/>
<dbReference type="PANTHER" id="PTHR45753:SF6">
    <property type="entry name" value="ASPARTATE CARBAMOYLTRANSFERASE"/>
    <property type="match status" value="1"/>
</dbReference>
<sequence length="293" mass="33215">MNNLLTVESLDENEILSLIERALAFKQGEAPRKFQDKTVVNLFFENSTRTRMSFEMAEFRLGIHAIPFDADTSSVQKGESLYDTCKTLEAIGADVLVIRHGDTRYFDTLTDVNVPIVNGGDGSGSHPTQCLLDLMTIYENFGRFKGLRIAISGDISHSRVAHSNYQALTKLGAEVYFSGPREWQDPGFEDAYIDFDEAVETCDVLMLLRVQHERHFVQMTFSKEGYNAEYGLNPGRYAKMKDEAIIMHPAPVNRDVEISSELVEAEKSRIFSQMQNGVYMRMSILENILKEKN</sequence>
<feature type="binding site" evidence="7">
    <location>
        <position position="126"/>
    </location>
    <ligand>
        <name>carbamoyl phosphate</name>
        <dbReference type="ChEBI" id="CHEBI:58228"/>
    </ligand>
</feature>
<dbReference type="NCBIfam" id="TIGR00670">
    <property type="entry name" value="asp_carb_tr"/>
    <property type="match status" value="1"/>
</dbReference>
<dbReference type="EC" id="2.1.3.2" evidence="7"/>
<dbReference type="PRINTS" id="PR00101">
    <property type="entry name" value="ATCASE"/>
</dbReference>
<keyword evidence="3 7" id="KW-0808">Transferase</keyword>
<dbReference type="Pfam" id="PF00185">
    <property type="entry name" value="OTCace"/>
    <property type="match status" value="1"/>
</dbReference>
<evidence type="ECO:0000256" key="1">
    <source>
        <dbReference type="ARBA" id="ARBA00004852"/>
    </source>
</evidence>
<dbReference type="PRINTS" id="PR00100">
    <property type="entry name" value="AOTCASE"/>
</dbReference>
<dbReference type="PANTHER" id="PTHR45753">
    <property type="entry name" value="ORNITHINE CARBAMOYLTRANSFERASE, MITOCHONDRIAL"/>
    <property type="match status" value="1"/>
</dbReference>
<feature type="binding site" evidence="7">
    <location>
        <position position="77"/>
    </location>
    <ligand>
        <name>L-aspartate</name>
        <dbReference type="ChEBI" id="CHEBI:29991"/>
    </ligand>
</feature>
<protein>
    <recommendedName>
        <fullName evidence="7">Aspartate carbamoyltransferase</fullName>
        <ecNumber evidence="7">2.1.3.2</ecNumber>
    </recommendedName>
    <alternativeName>
        <fullName evidence="7">Aspartate transcarbamylase</fullName>
        <shortName evidence="7">ATCase</shortName>
    </alternativeName>
</protein>
<dbReference type="Gene3D" id="3.40.50.1370">
    <property type="entry name" value="Aspartate/ornithine carbamoyltransferase"/>
    <property type="match status" value="2"/>
</dbReference>
<feature type="domain" description="Aspartate/ornithine carbamoyltransferase Asp/Orn-binding" evidence="8">
    <location>
        <begin position="145"/>
        <end position="286"/>
    </location>
</feature>
<dbReference type="InterPro" id="IPR036901">
    <property type="entry name" value="Asp/Orn_carbamoylTrfase_sf"/>
</dbReference>
<comment type="catalytic activity">
    <reaction evidence="6 7">
        <text>carbamoyl phosphate + L-aspartate = N-carbamoyl-L-aspartate + phosphate + H(+)</text>
        <dbReference type="Rhea" id="RHEA:20013"/>
        <dbReference type="ChEBI" id="CHEBI:15378"/>
        <dbReference type="ChEBI" id="CHEBI:29991"/>
        <dbReference type="ChEBI" id="CHEBI:32814"/>
        <dbReference type="ChEBI" id="CHEBI:43474"/>
        <dbReference type="ChEBI" id="CHEBI:58228"/>
        <dbReference type="EC" id="2.1.3.2"/>
    </reaction>
</comment>
<comment type="function">
    <text evidence="5 7">Catalyzes the condensation of carbamoyl phosphate and aspartate to form carbamoyl aspartate and inorganic phosphate, the committed step in the de novo pyrimidine nucleotide biosynthesis pathway.</text>
</comment>
<evidence type="ECO:0000256" key="4">
    <source>
        <dbReference type="ARBA" id="ARBA00022975"/>
    </source>
</evidence>
<feature type="binding site" evidence="7">
    <location>
        <position position="129"/>
    </location>
    <ligand>
        <name>carbamoyl phosphate</name>
        <dbReference type="ChEBI" id="CHEBI:58228"/>
    </ligand>
</feature>
<gene>
    <name evidence="7" type="primary">pyrB</name>
    <name evidence="10" type="ORF">SAMN05878391_0187</name>
</gene>
<dbReference type="GO" id="GO:0016597">
    <property type="term" value="F:amino acid binding"/>
    <property type="evidence" value="ECO:0007669"/>
    <property type="project" value="InterPro"/>
</dbReference>
<evidence type="ECO:0000256" key="3">
    <source>
        <dbReference type="ARBA" id="ARBA00022679"/>
    </source>
</evidence>
<feature type="binding site" evidence="7">
    <location>
        <position position="49"/>
    </location>
    <ligand>
        <name>carbamoyl phosphate</name>
        <dbReference type="ChEBI" id="CHEBI:58228"/>
    </ligand>
</feature>
<dbReference type="NCBIfam" id="NF002032">
    <property type="entry name" value="PRK00856.1"/>
    <property type="match status" value="1"/>
</dbReference>
<evidence type="ECO:0000256" key="7">
    <source>
        <dbReference type="HAMAP-Rule" id="MF_00001"/>
    </source>
</evidence>
<dbReference type="AlphaFoldDB" id="A0A285U7R7"/>
<dbReference type="HAMAP" id="MF_00001">
    <property type="entry name" value="Asp_carb_tr"/>
    <property type="match status" value="1"/>
</dbReference>
<dbReference type="GO" id="GO:0005829">
    <property type="term" value="C:cytosol"/>
    <property type="evidence" value="ECO:0007669"/>
    <property type="project" value="TreeGrafter"/>
</dbReference>
<feature type="binding site" evidence="7">
    <location>
        <position position="209"/>
    </location>
    <ligand>
        <name>L-aspartate</name>
        <dbReference type="ChEBI" id="CHEBI:29991"/>
    </ligand>
</feature>
<evidence type="ECO:0000259" key="9">
    <source>
        <dbReference type="Pfam" id="PF02729"/>
    </source>
</evidence>
<dbReference type="PROSITE" id="PS00097">
    <property type="entry name" value="CARBAMOYLTRANSFERASE"/>
    <property type="match status" value="1"/>
</dbReference>
<dbReference type="GO" id="GO:0006207">
    <property type="term" value="P:'de novo' pyrimidine nucleobase biosynthetic process"/>
    <property type="evidence" value="ECO:0007669"/>
    <property type="project" value="InterPro"/>
</dbReference>
<keyword evidence="4 7" id="KW-0665">Pyrimidine biosynthesis</keyword>
<dbReference type="EMBL" id="OBQF01000001">
    <property type="protein sequence ID" value="SOC37965.1"/>
    <property type="molecule type" value="Genomic_DNA"/>
</dbReference>
<comment type="pathway">
    <text evidence="1 7">Pyrimidine metabolism; UMP biosynthesis via de novo pathway; (S)-dihydroorotate from bicarbonate: step 2/3.</text>
</comment>
<dbReference type="GO" id="GO:0006520">
    <property type="term" value="P:amino acid metabolic process"/>
    <property type="evidence" value="ECO:0007669"/>
    <property type="project" value="InterPro"/>
</dbReference>
<dbReference type="GO" id="GO:0004070">
    <property type="term" value="F:aspartate carbamoyltransferase activity"/>
    <property type="evidence" value="ECO:0007669"/>
    <property type="project" value="UniProtKB-UniRule"/>
</dbReference>